<protein>
    <recommendedName>
        <fullName evidence="11">Amino acid transporter</fullName>
    </recommendedName>
</protein>
<keyword evidence="6 8" id="KW-1133">Transmembrane helix</keyword>
<feature type="transmembrane region" description="Helical" evidence="8">
    <location>
        <begin position="194"/>
        <end position="214"/>
    </location>
</feature>
<comment type="subcellular location">
    <subcellularLocation>
        <location evidence="1">Cell membrane</location>
        <topology evidence="1">Multi-pass membrane protein</topology>
    </subcellularLocation>
</comment>
<feature type="transmembrane region" description="Helical" evidence="8">
    <location>
        <begin position="344"/>
        <end position="365"/>
    </location>
</feature>
<feature type="transmembrane region" description="Helical" evidence="8">
    <location>
        <begin position="226"/>
        <end position="244"/>
    </location>
</feature>
<gene>
    <name evidence="9" type="ORF">NQ315_016380</name>
</gene>
<evidence type="ECO:0000256" key="6">
    <source>
        <dbReference type="ARBA" id="ARBA00022989"/>
    </source>
</evidence>
<dbReference type="PANTHER" id="PTHR11785:SF528">
    <property type="entry name" value="AMINO ACID TRANSPORTER PROTEIN JHI-21"/>
    <property type="match status" value="1"/>
</dbReference>
<name>A0AAV8VR81_9CUCU</name>
<feature type="transmembrane region" description="Helical" evidence="8">
    <location>
        <begin position="76"/>
        <end position="98"/>
    </location>
</feature>
<evidence type="ECO:0000256" key="5">
    <source>
        <dbReference type="ARBA" id="ARBA00022692"/>
    </source>
</evidence>
<feature type="transmembrane region" description="Helical" evidence="8">
    <location>
        <begin position="264"/>
        <end position="285"/>
    </location>
</feature>
<keyword evidence="3" id="KW-0813">Transport</keyword>
<dbReference type="PIRSF" id="PIRSF006060">
    <property type="entry name" value="AA_transporter"/>
    <property type="match status" value="1"/>
</dbReference>
<dbReference type="Pfam" id="PF13520">
    <property type="entry name" value="AA_permease_2"/>
    <property type="match status" value="1"/>
</dbReference>
<dbReference type="GO" id="GO:0015179">
    <property type="term" value="F:L-amino acid transmembrane transporter activity"/>
    <property type="evidence" value="ECO:0007669"/>
    <property type="project" value="TreeGrafter"/>
</dbReference>
<dbReference type="Gene3D" id="1.20.1740.10">
    <property type="entry name" value="Amino acid/polyamine transporter I"/>
    <property type="match status" value="1"/>
</dbReference>
<feature type="transmembrane region" description="Helical" evidence="8">
    <location>
        <begin position="297"/>
        <end position="324"/>
    </location>
</feature>
<dbReference type="EMBL" id="JANEYG010000044">
    <property type="protein sequence ID" value="KAJ8916241.1"/>
    <property type="molecule type" value="Genomic_DNA"/>
</dbReference>
<evidence type="ECO:0000256" key="2">
    <source>
        <dbReference type="ARBA" id="ARBA00007040"/>
    </source>
</evidence>
<keyword evidence="10" id="KW-1185">Reference proteome</keyword>
<feature type="transmembrane region" description="Helical" evidence="8">
    <location>
        <begin position="424"/>
        <end position="440"/>
    </location>
</feature>
<sequence>EVARDASRPRIRSLWHSAARAVCCNNWCGDLRNHKKCAGQWCWNRSEKSSGMGVRKNGNAASDGDDTVKLQRKITLVNGVALIIGTIIGSGIFVAPAGVYVSTKSVGVSIVIWCASGFFSTLGALCYAELGTSVTRSGGDYAYIYAAFGPLAAFLLLWISLLIIRPTTQAIVAITFAEYAAKPFFDECRPPENAVRLLAAVCLCLLTAINCLSVRWAMRIQSVFTAAKLVALIVIVLAGVYHVGTGHWENFEHAFDGNYEVTQIALSFYSGLFAFGGWNFLNFVTEELQDPYKNLPRAIWIALPMVTGVYVLANVAYFAVLSGVEIESTPAVALTFGVKMFGRWTWLVPIFVALSTFGGVNGILFTSSRLFLTGSQEGHLPDLFSFIHVKRSTPIPSLIFTCATSLVMLFISDAYILINYYGQILWLSVAASIAGMLWLRHKHPDMPRPIRVNTAIPVIFLLCCIFLVLFPIPTQPWNTLIGAAITLSGVPVYYLGVKWKNKPKAYHRYLKSLTIWTQNLFEVTSPEAAQSLSQS</sequence>
<accession>A0AAV8VR81</accession>
<feature type="non-terminal residue" evidence="9">
    <location>
        <position position="1"/>
    </location>
</feature>
<feature type="transmembrane region" description="Helical" evidence="8">
    <location>
        <begin position="142"/>
        <end position="164"/>
    </location>
</feature>
<evidence type="ECO:0000313" key="9">
    <source>
        <dbReference type="EMBL" id="KAJ8916241.1"/>
    </source>
</evidence>
<evidence type="ECO:0008006" key="11">
    <source>
        <dbReference type="Google" id="ProtNLM"/>
    </source>
</evidence>
<dbReference type="PANTHER" id="PTHR11785">
    <property type="entry name" value="AMINO ACID TRANSPORTER"/>
    <property type="match status" value="1"/>
</dbReference>
<evidence type="ECO:0000256" key="4">
    <source>
        <dbReference type="ARBA" id="ARBA00022475"/>
    </source>
</evidence>
<evidence type="ECO:0000256" key="8">
    <source>
        <dbReference type="SAM" id="Phobius"/>
    </source>
</evidence>
<dbReference type="FunFam" id="1.20.1740.10:FF:000003">
    <property type="entry name" value="Y+L amino acid transporter 1 isoform X1"/>
    <property type="match status" value="1"/>
</dbReference>
<proteinExistence type="inferred from homology"/>
<evidence type="ECO:0000313" key="10">
    <source>
        <dbReference type="Proteomes" id="UP001159042"/>
    </source>
</evidence>
<evidence type="ECO:0000256" key="1">
    <source>
        <dbReference type="ARBA" id="ARBA00004651"/>
    </source>
</evidence>
<reference evidence="9 10" key="1">
    <citation type="journal article" date="2023" name="Insect Mol. Biol.">
        <title>Genome sequencing provides insights into the evolution of gene families encoding plant cell wall-degrading enzymes in longhorned beetles.</title>
        <authorList>
            <person name="Shin N.R."/>
            <person name="Okamura Y."/>
            <person name="Kirsch R."/>
            <person name="Pauchet Y."/>
        </authorList>
    </citation>
    <scope>NUCLEOTIDE SEQUENCE [LARGE SCALE GENOMIC DNA]</scope>
    <source>
        <strain evidence="9">EAD_L_NR</strain>
    </source>
</reference>
<evidence type="ECO:0000256" key="3">
    <source>
        <dbReference type="ARBA" id="ARBA00022448"/>
    </source>
</evidence>
<feature type="transmembrane region" description="Helical" evidence="8">
    <location>
        <begin position="398"/>
        <end position="418"/>
    </location>
</feature>
<dbReference type="Proteomes" id="UP001159042">
    <property type="component" value="Unassembled WGS sequence"/>
</dbReference>
<feature type="transmembrane region" description="Helical" evidence="8">
    <location>
        <begin position="452"/>
        <end position="472"/>
    </location>
</feature>
<dbReference type="InterPro" id="IPR050598">
    <property type="entry name" value="AminoAcid_Transporter"/>
</dbReference>
<feature type="transmembrane region" description="Helical" evidence="8">
    <location>
        <begin position="478"/>
        <end position="497"/>
    </location>
</feature>
<comment type="similarity">
    <text evidence="2">Belongs to the amino acid-polyamine-organocation (APC) superfamily. L-type amino acid transporter (LAT) (TC 2.A.3.8) family.</text>
</comment>
<keyword evidence="4" id="KW-1003">Cell membrane</keyword>
<dbReference type="AlphaFoldDB" id="A0AAV8VR81"/>
<dbReference type="InterPro" id="IPR002293">
    <property type="entry name" value="AA/rel_permease1"/>
</dbReference>
<keyword evidence="7 8" id="KW-0472">Membrane</keyword>
<evidence type="ECO:0000256" key="7">
    <source>
        <dbReference type="ARBA" id="ARBA00023136"/>
    </source>
</evidence>
<comment type="caution">
    <text evidence="9">The sequence shown here is derived from an EMBL/GenBank/DDBJ whole genome shotgun (WGS) entry which is preliminary data.</text>
</comment>
<keyword evidence="5 8" id="KW-0812">Transmembrane</keyword>
<feature type="transmembrane region" description="Helical" evidence="8">
    <location>
        <begin position="110"/>
        <end position="130"/>
    </location>
</feature>
<dbReference type="GO" id="GO:0005886">
    <property type="term" value="C:plasma membrane"/>
    <property type="evidence" value="ECO:0007669"/>
    <property type="project" value="UniProtKB-SubCell"/>
</dbReference>
<organism evidence="9 10">
    <name type="scientific">Exocentrus adspersus</name>
    <dbReference type="NCBI Taxonomy" id="1586481"/>
    <lineage>
        <taxon>Eukaryota</taxon>
        <taxon>Metazoa</taxon>
        <taxon>Ecdysozoa</taxon>
        <taxon>Arthropoda</taxon>
        <taxon>Hexapoda</taxon>
        <taxon>Insecta</taxon>
        <taxon>Pterygota</taxon>
        <taxon>Neoptera</taxon>
        <taxon>Endopterygota</taxon>
        <taxon>Coleoptera</taxon>
        <taxon>Polyphaga</taxon>
        <taxon>Cucujiformia</taxon>
        <taxon>Chrysomeloidea</taxon>
        <taxon>Cerambycidae</taxon>
        <taxon>Lamiinae</taxon>
        <taxon>Acanthocinini</taxon>
        <taxon>Exocentrus</taxon>
    </lineage>
</organism>